<gene>
    <name evidence="3" type="ORF">AW08_01713</name>
</gene>
<sequence>MNDLQGMVDADRRPGRFIVTGSQQFGLLAGVTQSLAGRVGMTRLLPLAAAEIPSIGSGQLKSSSGIPRPTRGGSGVFPPPRCQRVKGLLE</sequence>
<feature type="domain" description="AAA" evidence="2">
    <location>
        <begin position="4"/>
        <end position="52"/>
    </location>
</feature>
<keyword evidence="4" id="KW-1185">Reference proteome</keyword>
<dbReference type="Pfam" id="PF13173">
    <property type="entry name" value="AAA_14"/>
    <property type="match status" value="1"/>
</dbReference>
<name>A0A011NT58_9PROT</name>
<dbReference type="STRING" id="1454001.AW08_01713"/>
<feature type="region of interest" description="Disordered" evidence="1">
    <location>
        <begin position="58"/>
        <end position="90"/>
    </location>
</feature>
<dbReference type="InterPro" id="IPR041682">
    <property type="entry name" value="AAA_14"/>
</dbReference>
<proteinExistence type="predicted"/>
<protein>
    <recommendedName>
        <fullName evidence="2">AAA domain-containing protein</fullName>
    </recommendedName>
</protein>
<comment type="caution">
    <text evidence="3">The sequence shown here is derived from an EMBL/GenBank/DDBJ whole genome shotgun (WGS) entry which is preliminary data.</text>
</comment>
<dbReference type="PANTHER" id="PTHR43566">
    <property type="entry name" value="CONSERVED PROTEIN"/>
    <property type="match status" value="1"/>
</dbReference>
<dbReference type="Proteomes" id="UP000020218">
    <property type="component" value="Unassembled WGS sequence"/>
</dbReference>
<dbReference type="EMBL" id="JFAX01000008">
    <property type="protein sequence ID" value="EXI67772.1"/>
    <property type="molecule type" value="Genomic_DNA"/>
</dbReference>
<dbReference type="PANTHER" id="PTHR43566:SF2">
    <property type="entry name" value="DUF4143 DOMAIN-CONTAINING PROTEIN"/>
    <property type="match status" value="1"/>
</dbReference>
<evidence type="ECO:0000259" key="2">
    <source>
        <dbReference type="Pfam" id="PF13173"/>
    </source>
</evidence>
<accession>A0A011NT58</accession>
<reference evidence="3" key="1">
    <citation type="submission" date="2014-02" db="EMBL/GenBank/DDBJ databases">
        <title>Expanding our view of genomic diversity in Candidatus Accumulibacter clades.</title>
        <authorList>
            <person name="Skennerton C.T."/>
            <person name="Barr J.J."/>
            <person name="Slater F.R."/>
            <person name="Bond P.L."/>
            <person name="Tyson G.W."/>
        </authorList>
    </citation>
    <scope>NUCLEOTIDE SEQUENCE [LARGE SCALE GENOMIC DNA]</scope>
</reference>
<evidence type="ECO:0000256" key="1">
    <source>
        <dbReference type="SAM" id="MobiDB-lite"/>
    </source>
</evidence>
<evidence type="ECO:0000313" key="3">
    <source>
        <dbReference type="EMBL" id="EXI67772.1"/>
    </source>
</evidence>
<dbReference type="AlphaFoldDB" id="A0A011NT58"/>
<organism evidence="3 4">
    <name type="scientific">Candidatus Accumulibacter adjunctus</name>
    <dbReference type="NCBI Taxonomy" id="1454001"/>
    <lineage>
        <taxon>Bacteria</taxon>
        <taxon>Pseudomonadati</taxon>
        <taxon>Pseudomonadota</taxon>
        <taxon>Betaproteobacteria</taxon>
        <taxon>Candidatus Accumulibacter</taxon>
    </lineage>
</organism>
<evidence type="ECO:0000313" key="4">
    <source>
        <dbReference type="Proteomes" id="UP000020218"/>
    </source>
</evidence>